<proteinExistence type="predicted"/>
<dbReference type="Proteomes" id="UP001434883">
    <property type="component" value="Unassembled WGS sequence"/>
</dbReference>
<sequence length="55" mass="6527">QLQQHWHGRHFCGLRWFGKLHRSACHLFNSSQHLCRSPALGLSPRLLPELRERKV</sequence>
<organism evidence="1 2">
    <name type="scientific">Xenoophorus captivus</name>
    <dbReference type="NCBI Taxonomy" id="1517983"/>
    <lineage>
        <taxon>Eukaryota</taxon>
        <taxon>Metazoa</taxon>
        <taxon>Chordata</taxon>
        <taxon>Craniata</taxon>
        <taxon>Vertebrata</taxon>
        <taxon>Euteleostomi</taxon>
        <taxon>Actinopterygii</taxon>
        <taxon>Neopterygii</taxon>
        <taxon>Teleostei</taxon>
        <taxon>Neoteleostei</taxon>
        <taxon>Acanthomorphata</taxon>
        <taxon>Ovalentaria</taxon>
        <taxon>Atherinomorphae</taxon>
        <taxon>Cyprinodontiformes</taxon>
        <taxon>Goodeidae</taxon>
        <taxon>Xenoophorus</taxon>
    </lineage>
</organism>
<name>A0ABV0RNH7_9TELE</name>
<evidence type="ECO:0000313" key="1">
    <source>
        <dbReference type="EMBL" id="MEQ2209740.1"/>
    </source>
</evidence>
<feature type="non-terminal residue" evidence="1">
    <location>
        <position position="55"/>
    </location>
</feature>
<keyword evidence="2" id="KW-1185">Reference proteome</keyword>
<feature type="non-terminal residue" evidence="1">
    <location>
        <position position="1"/>
    </location>
</feature>
<reference evidence="1 2" key="1">
    <citation type="submission" date="2021-06" db="EMBL/GenBank/DDBJ databases">
        <authorList>
            <person name="Palmer J.M."/>
        </authorList>
    </citation>
    <scope>NUCLEOTIDE SEQUENCE [LARGE SCALE GENOMIC DNA]</scope>
    <source>
        <strain evidence="1 2">XC_2019</strain>
        <tissue evidence="1">Muscle</tissue>
    </source>
</reference>
<evidence type="ECO:0000313" key="2">
    <source>
        <dbReference type="Proteomes" id="UP001434883"/>
    </source>
</evidence>
<protein>
    <submittedName>
        <fullName evidence="1">Uncharacterized protein</fullName>
    </submittedName>
</protein>
<accession>A0ABV0RNH7</accession>
<comment type="caution">
    <text evidence="1">The sequence shown here is derived from an EMBL/GenBank/DDBJ whole genome shotgun (WGS) entry which is preliminary data.</text>
</comment>
<gene>
    <name evidence="1" type="ORF">XENOCAPTIV_003394</name>
</gene>
<dbReference type="EMBL" id="JAHRIN010051762">
    <property type="protein sequence ID" value="MEQ2209740.1"/>
    <property type="molecule type" value="Genomic_DNA"/>
</dbReference>